<organism evidence="2 3">
    <name type="scientific">Sutcliffiella horikoshii</name>
    <dbReference type="NCBI Taxonomy" id="79883"/>
    <lineage>
        <taxon>Bacteria</taxon>
        <taxon>Bacillati</taxon>
        <taxon>Bacillota</taxon>
        <taxon>Bacilli</taxon>
        <taxon>Bacillales</taxon>
        <taxon>Bacillaceae</taxon>
        <taxon>Sutcliffiella</taxon>
    </lineage>
</organism>
<keyword evidence="1" id="KW-1133">Transmembrane helix</keyword>
<name>A0AA94WN20_9BACI</name>
<accession>A0AA94WN20</accession>
<dbReference type="EMBL" id="VTEU01000003">
    <property type="protein sequence ID" value="TYS58973.1"/>
    <property type="molecule type" value="Genomic_DNA"/>
</dbReference>
<keyword evidence="1" id="KW-0812">Transmembrane</keyword>
<keyword evidence="1" id="KW-0472">Membrane</keyword>
<dbReference type="Proteomes" id="UP000323393">
    <property type="component" value="Unassembled WGS sequence"/>
</dbReference>
<reference evidence="2 3" key="1">
    <citation type="submission" date="2019-08" db="EMBL/GenBank/DDBJ databases">
        <title>Bacillus genomes from the desert of Cuatro Cienegas, Coahuila.</title>
        <authorList>
            <person name="Olmedo-Alvarez G."/>
        </authorList>
    </citation>
    <scope>NUCLEOTIDE SEQUENCE [LARGE SCALE GENOMIC DNA]</scope>
    <source>
        <strain evidence="2 3">CH88_3T</strain>
    </source>
</reference>
<evidence type="ECO:0000313" key="2">
    <source>
        <dbReference type="EMBL" id="TYS58973.1"/>
    </source>
</evidence>
<evidence type="ECO:0000256" key="1">
    <source>
        <dbReference type="SAM" id="Phobius"/>
    </source>
</evidence>
<feature type="transmembrane region" description="Helical" evidence="1">
    <location>
        <begin position="6"/>
        <end position="23"/>
    </location>
</feature>
<protein>
    <submittedName>
        <fullName evidence="2">Uncharacterized protein</fullName>
    </submittedName>
</protein>
<comment type="caution">
    <text evidence="2">The sequence shown here is derived from an EMBL/GenBank/DDBJ whole genome shotgun (WGS) entry which is preliminary data.</text>
</comment>
<proteinExistence type="predicted"/>
<evidence type="ECO:0000313" key="3">
    <source>
        <dbReference type="Proteomes" id="UP000323393"/>
    </source>
</evidence>
<feature type="transmembrane region" description="Helical" evidence="1">
    <location>
        <begin position="44"/>
        <end position="62"/>
    </location>
</feature>
<dbReference type="AlphaFoldDB" id="A0AA94WN20"/>
<sequence>MYYESITSALYTIIFWWLIFLIFQRINNRYPERNSWKKDITITFFQSVVISLLVAPIAFLLIK</sequence>
<gene>
    <name evidence="2" type="ORF">FZC74_09495</name>
</gene>